<keyword evidence="6" id="KW-1185">Reference proteome</keyword>
<keyword evidence="2" id="KW-0808">Transferase</keyword>
<comment type="caution">
    <text evidence="5">The sequence shown here is derived from an EMBL/GenBank/DDBJ whole genome shotgun (WGS) entry which is preliminary data.</text>
</comment>
<evidence type="ECO:0000313" key="6">
    <source>
        <dbReference type="Proteomes" id="UP000005953"/>
    </source>
</evidence>
<organism evidence="5 6">
    <name type="scientific">Reinekea blandensis MED297</name>
    <dbReference type="NCBI Taxonomy" id="314283"/>
    <lineage>
        <taxon>Bacteria</taxon>
        <taxon>Pseudomonadati</taxon>
        <taxon>Pseudomonadota</taxon>
        <taxon>Gammaproteobacteria</taxon>
        <taxon>Oceanospirillales</taxon>
        <taxon>Saccharospirillaceae</taxon>
        <taxon>Reinekea</taxon>
    </lineage>
</organism>
<comment type="pathway">
    <text evidence="1">Lipid metabolism.</text>
</comment>
<accession>A4BBS9</accession>
<dbReference type="GO" id="GO:0006654">
    <property type="term" value="P:phosphatidic acid biosynthetic process"/>
    <property type="evidence" value="ECO:0007669"/>
    <property type="project" value="TreeGrafter"/>
</dbReference>
<dbReference type="EMBL" id="AAOE01000004">
    <property type="protein sequence ID" value="EAR10414.1"/>
    <property type="molecule type" value="Genomic_DNA"/>
</dbReference>
<proteinExistence type="predicted"/>
<keyword evidence="3" id="KW-0012">Acyltransferase</keyword>
<sequence>MNQIPQVPNGWEPFGNAFSRWVGRTGLRVLGWHIEGELPNQSKLMFTVAPHTSNWDFLIGLFAMFAIDFKVNWLGKHSLFKWPLGPLMRAWGGIPVYRHAPRGFVEQVADQFHAHDKLHVAIAPEGTRAKVGKLKTGFLRMAIAADVPVFRVSFDYQKKAIILGDLFYPSGDLEKDERACYEYFGQFNARFPDQY</sequence>
<dbReference type="Pfam" id="PF01553">
    <property type="entry name" value="Acyltransferase"/>
    <property type="match status" value="1"/>
</dbReference>
<evidence type="ECO:0000256" key="1">
    <source>
        <dbReference type="ARBA" id="ARBA00005189"/>
    </source>
</evidence>
<dbReference type="OrthoDB" id="9796839at2"/>
<dbReference type="HOGENOM" id="CLU_099447_0_0_6"/>
<evidence type="ECO:0000256" key="3">
    <source>
        <dbReference type="ARBA" id="ARBA00023315"/>
    </source>
</evidence>
<reference evidence="5 6" key="1">
    <citation type="submission" date="2006-02" db="EMBL/GenBank/DDBJ databases">
        <authorList>
            <person name="Pinhassi J."/>
            <person name="Pedros-Alio C."/>
            <person name="Ferriera S."/>
            <person name="Johnson J."/>
            <person name="Kravitz S."/>
            <person name="Halpern A."/>
            <person name="Remington K."/>
            <person name="Beeson K."/>
            <person name="Tran B."/>
            <person name="Rogers Y.-H."/>
            <person name="Friedman R."/>
            <person name="Venter J.C."/>
        </authorList>
    </citation>
    <scope>NUCLEOTIDE SEQUENCE [LARGE SCALE GENOMIC DNA]</scope>
    <source>
        <strain evidence="5 6">MED297</strain>
    </source>
</reference>
<evidence type="ECO:0000313" key="5">
    <source>
        <dbReference type="EMBL" id="EAR10414.1"/>
    </source>
</evidence>
<dbReference type="PANTHER" id="PTHR10434:SF9">
    <property type="entry name" value="PHOSPHOLIPID_GLYCEROL ACYLTRANSFERASE DOMAIN-CONTAINING PROTEIN"/>
    <property type="match status" value="1"/>
</dbReference>
<dbReference type="CDD" id="cd07988">
    <property type="entry name" value="LPLAT_ABO13168-like"/>
    <property type="match status" value="1"/>
</dbReference>
<feature type="domain" description="Phospholipid/glycerol acyltransferase" evidence="4">
    <location>
        <begin position="45"/>
        <end position="157"/>
    </location>
</feature>
<gene>
    <name evidence="5" type="ORF">MED297_01295</name>
</gene>
<dbReference type="PANTHER" id="PTHR10434">
    <property type="entry name" value="1-ACYL-SN-GLYCEROL-3-PHOSPHATE ACYLTRANSFERASE"/>
    <property type="match status" value="1"/>
</dbReference>
<dbReference type="SMART" id="SM00563">
    <property type="entry name" value="PlsC"/>
    <property type="match status" value="1"/>
</dbReference>
<evidence type="ECO:0000259" key="4">
    <source>
        <dbReference type="SMART" id="SM00563"/>
    </source>
</evidence>
<dbReference type="RefSeq" id="WP_008046634.1">
    <property type="nucleotide sequence ID" value="NZ_CH724153.1"/>
</dbReference>
<dbReference type="GO" id="GO:0003841">
    <property type="term" value="F:1-acylglycerol-3-phosphate O-acyltransferase activity"/>
    <property type="evidence" value="ECO:0007669"/>
    <property type="project" value="TreeGrafter"/>
</dbReference>
<dbReference type="AlphaFoldDB" id="A4BBS9"/>
<dbReference type="STRING" id="314283.MED297_01295"/>
<dbReference type="Proteomes" id="UP000005953">
    <property type="component" value="Unassembled WGS sequence"/>
</dbReference>
<name>A4BBS9_9GAMM</name>
<evidence type="ECO:0000256" key="2">
    <source>
        <dbReference type="ARBA" id="ARBA00022679"/>
    </source>
</evidence>
<dbReference type="SUPFAM" id="SSF69593">
    <property type="entry name" value="Glycerol-3-phosphate (1)-acyltransferase"/>
    <property type="match status" value="1"/>
</dbReference>
<dbReference type="InterPro" id="IPR002123">
    <property type="entry name" value="Plipid/glycerol_acylTrfase"/>
</dbReference>
<protein>
    <recommendedName>
        <fullName evidence="4">Phospholipid/glycerol acyltransferase domain-containing protein</fullName>
    </recommendedName>
</protein>